<dbReference type="PROSITE" id="PS50878">
    <property type="entry name" value="RT_POL"/>
    <property type="match status" value="1"/>
</dbReference>
<organism evidence="2 3">
    <name type="scientific">Vitis vinifera</name>
    <name type="common">Grape</name>
    <dbReference type="NCBI Taxonomy" id="29760"/>
    <lineage>
        <taxon>Eukaryota</taxon>
        <taxon>Viridiplantae</taxon>
        <taxon>Streptophyta</taxon>
        <taxon>Embryophyta</taxon>
        <taxon>Tracheophyta</taxon>
        <taxon>Spermatophyta</taxon>
        <taxon>Magnoliopsida</taxon>
        <taxon>eudicotyledons</taxon>
        <taxon>Gunneridae</taxon>
        <taxon>Pentapetalae</taxon>
        <taxon>rosids</taxon>
        <taxon>Vitales</taxon>
        <taxon>Vitaceae</taxon>
        <taxon>Viteae</taxon>
        <taxon>Vitis</taxon>
    </lineage>
</organism>
<dbReference type="InterPro" id="IPR026960">
    <property type="entry name" value="RVT-Znf"/>
</dbReference>
<dbReference type="EMBL" id="QGNW01000256">
    <property type="protein sequence ID" value="RVW81132.1"/>
    <property type="molecule type" value="Genomic_DNA"/>
</dbReference>
<comment type="caution">
    <text evidence="2">The sequence shown here is derived from an EMBL/GenBank/DDBJ whole genome shotgun (WGS) entry which is preliminary data.</text>
</comment>
<dbReference type="PANTHER" id="PTHR33116">
    <property type="entry name" value="REVERSE TRANSCRIPTASE ZINC-BINDING DOMAIN-CONTAINING PROTEIN-RELATED-RELATED"/>
    <property type="match status" value="1"/>
</dbReference>
<dbReference type="Pfam" id="PF13966">
    <property type="entry name" value="zf-RVT"/>
    <property type="match status" value="1"/>
</dbReference>
<feature type="domain" description="Reverse transcriptase" evidence="1">
    <location>
        <begin position="141"/>
        <end position="409"/>
    </location>
</feature>
<evidence type="ECO:0000259" key="1">
    <source>
        <dbReference type="PROSITE" id="PS50878"/>
    </source>
</evidence>
<evidence type="ECO:0000313" key="2">
    <source>
        <dbReference type="EMBL" id="RVW81132.1"/>
    </source>
</evidence>
<keyword evidence="2" id="KW-0548">Nucleotidyltransferase</keyword>
<dbReference type="Pfam" id="PF00078">
    <property type="entry name" value="RVT_1"/>
    <property type="match status" value="1"/>
</dbReference>
<name>A0A438H9H4_VITVI</name>
<keyword evidence="2" id="KW-0808">Transferase</keyword>
<protein>
    <submittedName>
        <fullName evidence="2">LINE-1 reverse transcriptase-like</fullName>
    </submittedName>
</protein>
<dbReference type="CDD" id="cd01650">
    <property type="entry name" value="RT_nLTR_like"/>
    <property type="match status" value="1"/>
</dbReference>
<dbReference type="PANTHER" id="PTHR33116:SF78">
    <property type="entry name" value="OS12G0587133 PROTEIN"/>
    <property type="match status" value="1"/>
</dbReference>
<gene>
    <name evidence="2" type="primary">LIN1_220</name>
    <name evidence="2" type="ORF">CK203_044721</name>
</gene>
<dbReference type="InterPro" id="IPR000477">
    <property type="entry name" value="RT_dom"/>
</dbReference>
<keyword evidence="2" id="KW-0695">RNA-directed DNA polymerase</keyword>
<dbReference type="Proteomes" id="UP000288805">
    <property type="component" value="Unassembled WGS sequence"/>
</dbReference>
<proteinExistence type="predicted"/>
<reference evidence="2 3" key="1">
    <citation type="journal article" date="2018" name="PLoS Genet.">
        <title>Population sequencing reveals clonal diversity and ancestral inbreeding in the grapevine cultivar Chardonnay.</title>
        <authorList>
            <person name="Roach M.J."/>
            <person name="Johnson D.L."/>
            <person name="Bohlmann J."/>
            <person name="van Vuuren H.J."/>
            <person name="Jones S.J."/>
            <person name="Pretorius I.S."/>
            <person name="Schmidt S.A."/>
            <person name="Borneman A.R."/>
        </authorList>
    </citation>
    <scope>NUCLEOTIDE SEQUENCE [LARGE SCALE GENOMIC DNA]</scope>
    <source>
        <strain evidence="3">cv. Chardonnay</strain>
        <tissue evidence="2">Leaf</tissue>
    </source>
</reference>
<dbReference type="InterPro" id="IPR043502">
    <property type="entry name" value="DNA/RNA_pol_sf"/>
</dbReference>
<dbReference type="SUPFAM" id="SSF56672">
    <property type="entry name" value="DNA/RNA polymerases"/>
    <property type="match status" value="1"/>
</dbReference>
<dbReference type="GO" id="GO:0003964">
    <property type="term" value="F:RNA-directed DNA polymerase activity"/>
    <property type="evidence" value="ECO:0007669"/>
    <property type="project" value="UniProtKB-KW"/>
</dbReference>
<accession>A0A438H9H4</accession>
<evidence type="ECO:0000313" key="3">
    <source>
        <dbReference type="Proteomes" id="UP000288805"/>
    </source>
</evidence>
<sequence length="671" mass="76689">MYWDEMEKCSALNVEDCEARNEARESYKSWVLREEISWRQKFRELWLKEGDNNTIFFHRMTNAHSRRNCLPKLKVNGCWHMEENDLKNNVVGAFQKLHSKEEGWLPCIDGLSFIRLTSSEAEGLEILFSEEGVFATLSNLGKNKALDPDESLNATFLVLIPKKWDAEDLKDFRPISLVGSLYKLLAKVLANKIKKDMRKVILKSQNIFVEGRHILDAILIANEAVDSRLKSNVGSVLCKLDIEKAYDHVSWSFLMAVLKKMGFGERWIKWIEWCISTVKISILINGSPSGVFQRSRGLRQGDPLSPYLFVIVMKVFSCLLGKAISGGFLSRWRVRGRSGEGILISHLLFADDTLVFCEESLDQMTYLSWILMWFEACSGLKINLKKNELIPMGRVHDIEDLALELGCKVGSLPSCYLGLLREPPSNQWLCEMVLKSDFKKGLQCGRDGIFQKGGRLILIRNTLSSIPIYFMSLFYLPRKVRLRLEKIQRDFLWGGGALVQKSHFVRWNLVCLEKRKGGLVISHKCGEEEKGWHTQAVSGRYGVGLWKAIRKELLFLNGRLAYQVGRCLGVGCLEPHGDGDGDGWTPLFSSGSIWRVSVPSKVSFFTWEASWGKVLTLEQLQRRGYSLANRCILCLSEVETVDHLLLHCVKMRVLWNLLSLFLVWLGLSRVY</sequence>
<dbReference type="AlphaFoldDB" id="A0A438H9H4"/>